<protein>
    <recommendedName>
        <fullName evidence="4">FAM65 N-terminal domain-containing protein</fullName>
    </recommendedName>
</protein>
<feature type="region of interest" description="Disordered" evidence="3">
    <location>
        <begin position="420"/>
        <end position="461"/>
    </location>
</feature>
<evidence type="ECO:0000259" key="4">
    <source>
        <dbReference type="Pfam" id="PF15903"/>
    </source>
</evidence>
<feature type="non-terminal residue" evidence="5">
    <location>
        <position position="975"/>
    </location>
</feature>
<dbReference type="Proteomes" id="UP000749559">
    <property type="component" value="Unassembled WGS sequence"/>
</dbReference>
<accession>A0A8S4NZ48</accession>
<dbReference type="InterPro" id="IPR026136">
    <property type="entry name" value="RIPOR3"/>
</dbReference>
<dbReference type="SUPFAM" id="SSF48371">
    <property type="entry name" value="ARM repeat"/>
    <property type="match status" value="1"/>
</dbReference>
<keyword evidence="2" id="KW-0175">Coiled coil</keyword>
<comment type="similarity">
    <text evidence="1">Belongs to the RIPOR family.</text>
</comment>
<dbReference type="InterPro" id="IPR031780">
    <property type="entry name" value="FAM65_N"/>
</dbReference>
<gene>
    <name evidence="5" type="ORF">OFUS_LOCUS12349</name>
</gene>
<sequence length="975" mass="109628">DDATQQPISGQEIEENIIKRNMSLNELSRPKLEPNVSRSKSFNGIAALNKSPPVTPTGTMVLGRSVKSPRSGYKSPHGSIGFSFKKSGKVPKVPRPHRTMTMFEHVKNGLRDTISTTEEDIESFRLSEQNSLSSSQAKLYELEKQIKAAERYKKRLEFHYAKIEELEDSYILQDQLREGVRNMARAYVSQPMTHQKESLSSVKLGFKECSQTMCAIEAQLENMMGTLHCKMKGMVGFARLCPGDVFEVNLKYGSQKWKTRGKIGRSTNQHWDNDSMVFKALVADVMCIKASEVKSLGKHMLLGQKNCETKDLFSSHPQLMTISINTNGSLKLSVVITWNPLEGVDENMSYYDPPPKHHATPKKPLPNADEAVYRIKHGADQLDSYYYDGSGTSTDDSPKRRQRPKTEIIEHTIYENEDYTRPQRPKSEMLDHLGHSNGSLQHDNRSFQRDNQTNGATSGGISHNTRLLDASVASVANLPKPQLFDMRLLTDSLENTTDAGNKSNSLEDALYSLITVLEDYQGQYTELQNLEEQVAKLDKLLKKRMGAGSGRSSNVSISIESALEAFDFLESEDVTDDMEPSSYNYSRKASLETRLQSPDSTQRTADSGIESLGNRLSEDGHLSSGGCSPEPPSTGNDEVDVALIQHLAYCERLLENLGNFGPLKCKEIYSLDKLQRQSDIIESLIEIAQRGAHITNLEEVMHELTHSMEEKKFWVSCVDNYVLYTMPDRFLLQLEKSFGDKIREKYDTASNKVLRCLVARILDIPMYDPDHPPPNTVITLHQFMDFFNETEHSDLGSFADNLANDDTENMSLFVDDLATELWMSNRLRSGTADVVIKTVLMFRDTIPPASCLRVLSLLLITENSDIRKAVTHYLKGLVNNEDHRDKAMVVYVEALEDRNADVRCAACMALSLLQATESIDQLVYICQTDSSLMVKSKAKETLYSYGAQGRKAYDESQLSTHGFQGVRLHQADTKL</sequence>
<feature type="coiled-coil region" evidence="2">
    <location>
        <begin position="520"/>
        <end position="547"/>
    </location>
</feature>
<evidence type="ECO:0000313" key="5">
    <source>
        <dbReference type="EMBL" id="CAH1786451.1"/>
    </source>
</evidence>
<keyword evidence="6" id="KW-1185">Reference proteome</keyword>
<dbReference type="InterPro" id="IPR011989">
    <property type="entry name" value="ARM-like"/>
</dbReference>
<feature type="domain" description="FAM65 N-terminal" evidence="4">
    <location>
        <begin position="36"/>
        <end position="347"/>
    </location>
</feature>
<dbReference type="OrthoDB" id="9999654at2759"/>
<evidence type="ECO:0000256" key="1">
    <source>
        <dbReference type="ARBA" id="ARBA00005744"/>
    </source>
</evidence>
<dbReference type="PANTHER" id="PTHR15829">
    <property type="entry name" value="PROTEIN KINASE PKN/PRK1, EFFECTOR"/>
    <property type="match status" value="1"/>
</dbReference>
<feature type="compositionally biased region" description="Basic and acidic residues" evidence="3">
    <location>
        <begin position="396"/>
        <end position="408"/>
    </location>
</feature>
<dbReference type="AlphaFoldDB" id="A0A8S4NZ48"/>
<dbReference type="EMBL" id="CAIIXF020000006">
    <property type="protein sequence ID" value="CAH1786451.1"/>
    <property type="molecule type" value="Genomic_DNA"/>
</dbReference>
<feature type="region of interest" description="Disordered" evidence="3">
    <location>
        <begin position="576"/>
        <end position="637"/>
    </location>
</feature>
<feature type="compositionally biased region" description="Polar residues" evidence="3">
    <location>
        <begin position="581"/>
        <end position="605"/>
    </location>
</feature>
<comment type="caution">
    <text evidence="5">The sequence shown here is derived from an EMBL/GenBank/DDBJ whole genome shotgun (WGS) entry which is preliminary data.</text>
</comment>
<feature type="compositionally biased region" description="Polar residues" evidence="3">
    <location>
        <begin position="449"/>
        <end position="461"/>
    </location>
</feature>
<evidence type="ECO:0000313" key="6">
    <source>
        <dbReference type="Proteomes" id="UP000749559"/>
    </source>
</evidence>
<evidence type="ECO:0000256" key="2">
    <source>
        <dbReference type="SAM" id="Coils"/>
    </source>
</evidence>
<feature type="region of interest" description="Disordered" evidence="3">
    <location>
        <begin position="56"/>
        <end position="80"/>
    </location>
</feature>
<dbReference type="Gene3D" id="1.25.10.10">
    <property type="entry name" value="Leucine-rich Repeat Variant"/>
    <property type="match status" value="1"/>
</dbReference>
<feature type="coiled-coil region" evidence="2">
    <location>
        <begin position="132"/>
        <end position="169"/>
    </location>
</feature>
<organism evidence="5 6">
    <name type="scientific">Owenia fusiformis</name>
    <name type="common">Polychaete worm</name>
    <dbReference type="NCBI Taxonomy" id="6347"/>
    <lineage>
        <taxon>Eukaryota</taxon>
        <taxon>Metazoa</taxon>
        <taxon>Spiralia</taxon>
        <taxon>Lophotrochozoa</taxon>
        <taxon>Annelida</taxon>
        <taxon>Polychaeta</taxon>
        <taxon>Sedentaria</taxon>
        <taxon>Canalipalpata</taxon>
        <taxon>Sabellida</taxon>
        <taxon>Oweniida</taxon>
        <taxon>Oweniidae</taxon>
        <taxon>Owenia</taxon>
    </lineage>
</organism>
<dbReference type="Pfam" id="PF15903">
    <property type="entry name" value="PL48"/>
    <property type="match status" value="1"/>
</dbReference>
<dbReference type="InterPro" id="IPR016024">
    <property type="entry name" value="ARM-type_fold"/>
</dbReference>
<feature type="region of interest" description="Disordered" evidence="3">
    <location>
        <begin position="384"/>
        <end position="408"/>
    </location>
</feature>
<dbReference type="PANTHER" id="PTHR15829:SF13">
    <property type="entry name" value="FAM65 N-TERMINAL DOMAIN-CONTAINING PROTEIN"/>
    <property type="match status" value="1"/>
</dbReference>
<proteinExistence type="inferred from homology"/>
<evidence type="ECO:0000256" key="3">
    <source>
        <dbReference type="SAM" id="MobiDB-lite"/>
    </source>
</evidence>
<name>A0A8S4NZ48_OWEFU</name>
<reference evidence="5" key="1">
    <citation type="submission" date="2022-03" db="EMBL/GenBank/DDBJ databases">
        <authorList>
            <person name="Martin C."/>
        </authorList>
    </citation>
    <scope>NUCLEOTIDE SEQUENCE</scope>
</reference>
<feature type="compositionally biased region" description="Basic and acidic residues" evidence="3">
    <location>
        <begin position="420"/>
        <end position="434"/>
    </location>
</feature>